<proteinExistence type="predicted"/>
<name>A0A6M8UWA7_9GAMM</name>
<geneLocation type="plasmid" evidence="2">
    <name>ppd-1</name>
</geneLocation>
<keyword evidence="2" id="KW-1185">Reference proteome</keyword>
<protein>
    <submittedName>
        <fullName evidence="1">Uncharacterized protein</fullName>
    </submittedName>
</protein>
<sequence>MHNISSSERLSLPAAETMNFADLACLAEQVTARQPFDADIASRAGAAAAALTYFARYTGLDTDCEPAETVIVDFLADLMDLCSETGMPFCDLLLSASHHYQAEQDESRR</sequence>
<dbReference type="KEGG" id="pmak:PMPD1_4425"/>
<evidence type="ECO:0000313" key="2">
    <source>
        <dbReference type="Proteomes" id="UP000505325"/>
    </source>
</evidence>
<keyword evidence="1" id="KW-0614">Plasmid</keyword>
<dbReference type="AlphaFoldDB" id="A0A6M8UWA7"/>
<gene>
    <name evidence="1" type="ORF">PMPD1_4425</name>
</gene>
<dbReference type="Proteomes" id="UP000505325">
    <property type="component" value="Plasmid pPD-1"/>
</dbReference>
<organism evidence="1 2">
    <name type="scientific">Paramixta manurensis</name>
    <dbReference type="NCBI Taxonomy" id="2740817"/>
    <lineage>
        <taxon>Bacteria</taxon>
        <taxon>Pseudomonadati</taxon>
        <taxon>Pseudomonadota</taxon>
        <taxon>Gammaproteobacteria</taxon>
        <taxon>Enterobacterales</taxon>
        <taxon>Erwiniaceae</taxon>
        <taxon>Paramixta</taxon>
    </lineage>
</organism>
<accession>A0A6M8UWA7</accession>
<reference evidence="1 2" key="1">
    <citation type="submission" date="2020-06" db="EMBL/GenBank/DDBJ databases">
        <title>Genome sequence of Paramixta manurensis strain PD-1.</title>
        <authorList>
            <person name="Lee C.W."/>
            <person name="Kim J."/>
        </authorList>
    </citation>
    <scope>NUCLEOTIDE SEQUENCE [LARGE SCALE GENOMIC DNA]</scope>
    <source>
        <strain evidence="1 2">PD-1</strain>
        <plasmid evidence="2">ppd-1</plasmid>
    </source>
</reference>
<evidence type="ECO:0000313" key="1">
    <source>
        <dbReference type="EMBL" id="QKJ89323.1"/>
    </source>
</evidence>
<dbReference type="RefSeq" id="WP_173636380.1">
    <property type="nucleotide sequence ID" value="NZ_CP054213.1"/>
</dbReference>
<dbReference type="EMBL" id="CP054213">
    <property type="protein sequence ID" value="QKJ89323.1"/>
    <property type="molecule type" value="Genomic_DNA"/>
</dbReference>